<feature type="transmembrane region" description="Helical" evidence="6">
    <location>
        <begin position="102"/>
        <end position="121"/>
    </location>
</feature>
<dbReference type="Pfam" id="PF00892">
    <property type="entry name" value="EamA"/>
    <property type="match status" value="2"/>
</dbReference>
<feature type="transmembrane region" description="Helical" evidence="6">
    <location>
        <begin position="251"/>
        <end position="270"/>
    </location>
</feature>
<gene>
    <name evidence="8" type="ORF">ACFOLG_06080</name>
</gene>
<evidence type="ECO:0000256" key="1">
    <source>
        <dbReference type="ARBA" id="ARBA00004141"/>
    </source>
</evidence>
<accession>A0ABV7RCF3</accession>
<reference evidence="9" key="1">
    <citation type="journal article" date="2019" name="Int. J. Syst. Evol. Microbiol.">
        <title>The Global Catalogue of Microorganisms (GCM) 10K type strain sequencing project: providing services to taxonomists for standard genome sequencing and annotation.</title>
        <authorList>
            <consortium name="The Broad Institute Genomics Platform"/>
            <consortium name="The Broad Institute Genome Sequencing Center for Infectious Disease"/>
            <person name="Wu L."/>
            <person name="Ma J."/>
        </authorList>
    </citation>
    <scope>NUCLEOTIDE SEQUENCE [LARGE SCALE GENOMIC DNA]</scope>
    <source>
        <strain evidence="9">KCTC 42742</strain>
    </source>
</reference>
<evidence type="ECO:0000256" key="2">
    <source>
        <dbReference type="ARBA" id="ARBA00007362"/>
    </source>
</evidence>
<evidence type="ECO:0000259" key="7">
    <source>
        <dbReference type="Pfam" id="PF00892"/>
    </source>
</evidence>
<dbReference type="PANTHER" id="PTHR32322">
    <property type="entry name" value="INNER MEMBRANE TRANSPORTER"/>
    <property type="match status" value="1"/>
</dbReference>
<sequence>MNPQSPRLAYLLLMLTALFWSGNFVLARAMHASVAPLTLSFARWSIALLLLLPFGLKPAWQQRKLWLPHWRRLLCLGLLGVSGFNSLVYWGLQYTAATNGVLLNSFIPLLIVLLGALFFGMRSSARQLLAVAVSFAGVLLIVAHGDWQRLAALDINRGDAVLFLAMLAWALYTLLLRTLPAGLDRIGLLTVQVAIGLVGIAPFFAAELLSGRHTPLNAATLATFAYVGTLPSVAAYYFYNLGVARVGAARAGMFIHLMPMFGALLSMLFLGEQLHGYHLAGITLILGGVLLATRTAQSAPSERARA</sequence>
<dbReference type="SUPFAM" id="SSF103481">
    <property type="entry name" value="Multidrug resistance efflux transporter EmrE"/>
    <property type="match status" value="2"/>
</dbReference>
<dbReference type="RefSeq" id="WP_386089610.1">
    <property type="nucleotide sequence ID" value="NZ_JBHRXN010000011.1"/>
</dbReference>
<feature type="transmembrane region" description="Helical" evidence="6">
    <location>
        <begin position="128"/>
        <end position="145"/>
    </location>
</feature>
<comment type="caution">
    <text evidence="8">The sequence shown here is derived from an EMBL/GenBank/DDBJ whole genome shotgun (WGS) entry which is preliminary data.</text>
</comment>
<dbReference type="InterPro" id="IPR000620">
    <property type="entry name" value="EamA_dom"/>
</dbReference>
<feature type="transmembrane region" description="Helical" evidence="6">
    <location>
        <begin position="218"/>
        <end position="239"/>
    </location>
</feature>
<organism evidence="8 9">
    <name type="scientific">Vogesella facilis</name>
    <dbReference type="NCBI Taxonomy" id="1655232"/>
    <lineage>
        <taxon>Bacteria</taxon>
        <taxon>Pseudomonadati</taxon>
        <taxon>Pseudomonadota</taxon>
        <taxon>Betaproteobacteria</taxon>
        <taxon>Neisseriales</taxon>
        <taxon>Chromobacteriaceae</taxon>
        <taxon>Vogesella</taxon>
    </lineage>
</organism>
<proteinExistence type="inferred from homology"/>
<comment type="similarity">
    <text evidence="2">Belongs to the EamA transporter family.</text>
</comment>
<protein>
    <submittedName>
        <fullName evidence="8">DMT family transporter</fullName>
    </submittedName>
</protein>
<keyword evidence="4 6" id="KW-1133">Transmembrane helix</keyword>
<keyword evidence="9" id="KW-1185">Reference proteome</keyword>
<name>A0ABV7RCF3_9NEIS</name>
<feature type="transmembrane region" description="Helical" evidence="6">
    <location>
        <begin position="276"/>
        <end position="293"/>
    </location>
</feature>
<evidence type="ECO:0000313" key="8">
    <source>
        <dbReference type="EMBL" id="MFC3531750.1"/>
    </source>
</evidence>
<feature type="domain" description="EamA" evidence="7">
    <location>
        <begin position="8"/>
        <end position="142"/>
    </location>
</feature>
<evidence type="ECO:0000256" key="3">
    <source>
        <dbReference type="ARBA" id="ARBA00022692"/>
    </source>
</evidence>
<evidence type="ECO:0000256" key="4">
    <source>
        <dbReference type="ARBA" id="ARBA00022989"/>
    </source>
</evidence>
<feature type="transmembrane region" description="Helical" evidence="6">
    <location>
        <begin position="42"/>
        <end position="60"/>
    </location>
</feature>
<feature type="transmembrane region" description="Helical" evidence="6">
    <location>
        <begin position="186"/>
        <end position="206"/>
    </location>
</feature>
<dbReference type="PANTHER" id="PTHR32322:SF2">
    <property type="entry name" value="EAMA DOMAIN-CONTAINING PROTEIN"/>
    <property type="match status" value="1"/>
</dbReference>
<dbReference type="Proteomes" id="UP001595741">
    <property type="component" value="Unassembled WGS sequence"/>
</dbReference>
<feature type="domain" description="EamA" evidence="7">
    <location>
        <begin position="157"/>
        <end position="293"/>
    </location>
</feature>
<dbReference type="InterPro" id="IPR037185">
    <property type="entry name" value="EmrE-like"/>
</dbReference>
<feature type="transmembrane region" description="Helical" evidence="6">
    <location>
        <begin position="72"/>
        <end position="90"/>
    </location>
</feature>
<evidence type="ECO:0000256" key="6">
    <source>
        <dbReference type="SAM" id="Phobius"/>
    </source>
</evidence>
<keyword evidence="5 6" id="KW-0472">Membrane</keyword>
<keyword evidence="3 6" id="KW-0812">Transmembrane</keyword>
<dbReference type="InterPro" id="IPR050638">
    <property type="entry name" value="AA-Vitamin_Transporters"/>
</dbReference>
<feature type="transmembrane region" description="Helical" evidence="6">
    <location>
        <begin position="160"/>
        <end position="179"/>
    </location>
</feature>
<dbReference type="EMBL" id="JBHRXN010000011">
    <property type="protein sequence ID" value="MFC3531750.1"/>
    <property type="molecule type" value="Genomic_DNA"/>
</dbReference>
<comment type="subcellular location">
    <subcellularLocation>
        <location evidence="1">Membrane</location>
        <topology evidence="1">Multi-pass membrane protein</topology>
    </subcellularLocation>
</comment>
<evidence type="ECO:0000313" key="9">
    <source>
        <dbReference type="Proteomes" id="UP001595741"/>
    </source>
</evidence>
<evidence type="ECO:0000256" key="5">
    <source>
        <dbReference type="ARBA" id="ARBA00023136"/>
    </source>
</evidence>